<sequence>MAGRLFGAALLLATPAVAGTLTATLPDGTQIARLDIPEGEGWSVLWNHSVKGFEVEDRYANRGGHMVLTDSHLPDFAAGLDHIPGRGRQVSDGMGGYWILDIDEPVPGNAYVLRPGGPEVDHRLRAGDAEISLSARAPRQRVTIALHPGEDG</sequence>
<keyword evidence="3" id="KW-1185">Reference proteome</keyword>
<dbReference type="InterPro" id="IPR015001">
    <property type="entry name" value="DUF1850"/>
</dbReference>
<dbReference type="EMBL" id="JABFBC010000001">
    <property type="protein sequence ID" value="NNU80324.1"/>
    <property type="molecule type" value="Genomic_DNA"/>
</dbReference>
<dbReference type="Pfam" id="PF08905">
    <property type="entry name" value="DUF1850"/>
    <property type="match status" value="1"/>
</dbReference>
<feature type="signal peptide" evidence="1">
    <location>
        <begin position="1"/>
        <end position="18"/>
    </location>
</feature>
<protein>
    <submittedName>
        <fullName evidence="2">DUF1850 domain-containing protein</fullName>
    </submittedName>
</protein>
<comment type="caution">
    <text evidence="2">The sequence shown here is derived from an EMBL/GenBank/DDBJ whole genome shotgun (WGS) entry which is preliminary data.</text>
</comment>
<evidence type="ECO:0000256" key="1">
    <source>
        <dbReference type="SAM" id="SignalP"/>
    </source>
</evidence>
<organism evidence="2 3">
    <name type="scientific">Halovulum dunhuangense</name>
    <dbReference type="NCBI Taxonomy" id="1505036"/>
    <lineage>
        <taxon>Bacteria</taxon>
        <taxon>Pseudomonadati</taxon>
        <taxon>Pseudomonadota</taxon>
        <taxon>Alphaproteobacteria</taxon>
        <taxon>Rhodobacterales</taxon>
        <taxon>Paracoccaceae</taxon>
        <taxon>Halovulum</taxon>
    </lineage>
</organism>
<keyword evidence="1" id="KW-0732">Signal</keyword>
<dbReference type="AlphaFoldDB" id="A0A849L251"/>
<evidence type="ECO:0000313" key="3">
    <source>
        <dbReference type="Proteomes" id="UP000572377"/>
    </source>
</evidence>
<gene>
    <name evidence="2" type="ORF">HMH01_07705</name>
</gene>
<dbReference type="Proteomes" id="UP000572377">
    <property type="component" value="Unassembled WGS sequence"/>
</dbReference>
<evidence type="ECO:0000313" key="2">
    <source>
        <dbReference type="EMBL" id="NNU80324.1"/>
    </source>
</evidence>
<feature type="chain" id="PRO_5032625902" evidence="1">
    <location>
        <begin position="19"/>
        <end position="152"/>
    </location>
</feature>
<accession>A0A849L251</accession>
<dbReference type="RefSeq" id="WP_171323990.1">
    <property type="nucleotide sequence ID" value="NZ_JABFBC010000001.1"/>
</dbReference>
<reference evidence="2 3" key="1">
    <citation type="submission" date="2020-05" db="EMBL/GenBank/DDBJ databases">
        <title>Gimesia benthica sp. nov., a novel planctomycete isolated from a deep-sea water sample of the Northwest Indian Ocean.</title>
        <authorList>
            <person name="Wang J."/>
            <person name="Ruan C."/>
            <person name="Song L."/>
            <person name="Zhu Y."/>
            <person name="Li A."/>
            <person name="Zheng X."/>
            <person name="Wang L."/>
            <person name="Lu Z."/>
            <person name="Huang Y."/>
            <person name="Du W."/>
            <person name="Zhou Y."/>
            <person name="Huang L."/>
            <person name="Dai X."/>
        </authorList>
    </citation>
    <scope>NUCLEOTIDE SEQUENCE [LARGE SCALE GENOMIC DNA]</scope>
    <source>
        <strain evidence="2 3">YYQ-30</strain>
    </source>
</reference>
<proteinExistence type="predicted"/>
<name>A0A849L251_9RHOB</name>